<name>A0A9P8RH35_9PEZI</name>
<sequence length="104" mass="10955">MAGDGSNSQAAAKDTKSDSDTSGNARSKDSTPTTTATSAVPAAAGTTETHKSPRKRRKVNHACVYCRRSVSHPSSLAQHMPPSLAIGSTSARMRLREALSPIYR</sequence>
<dbReference type="EMBL" id="JAGPXC010000010">
    <property type="protein sequence ID" value="KAH6645909.1"/>
    <property type="molecule type" value="Genomic_DNA"/>
</dbReference>
<reference evidence="2" key="1">
    <citation type="journal article" date="2021" name="Nat. Commun.">
        <title>Genetic determinants of endophytism in the Arabidopsis root mycobiome.</title>
        <authorList>
            <person name="Mesny F."/>
            <person name="Miyauchi S."/>
            <person name="Thiergart T."/>
            <person name="Pickel B."/>
            <person name="Atanasova L."/>
            <person name="Karlsson M."/>
            <person name="Huettel B."/>
            <person name="Barry K.W."/>
            <person name="Haridas S."/>
            <person name="Chen C."/>
            <person name="Bauer D."/>
            <person name="Andreopoulos W."/>
            <person name="Pangilinan J."/>
            <person name="LaButti K."/>
            <person name="Riley R."/>
            <person name="Lipzen A."/>
            <person name="Clum A."/>
            <person name="Drula E."/>
            <person name="Henrissat B."/>
            <person name="Kohler A."/>
            <person name="Grigoriev I.V."/>
            <person name="Martin F.M."/>
            <person name="Hacquard S."/>
        </authorList>
    </citation>
    <scope>NUCLEOTIDE SEQUENCE</scope>
    <source>
        <strain evidence="2">MPI-SDFR-AT-0073</strain>
    </source>
</reference>
<dbReference type="GeneID" id="70138415"/>
<protein>
    <submittedName>
        <fullName evidence="2">Uncharacterized protein</fullName>
    </submittedName>
</protein>
<dbReference type="Proteomes" id="UP000758603">
    <property type="component" value="Unassembled WGS sequence"/>
</dbReference>
<feature type="compositionally biased region" description="Polar residues" evidence="1">
    <location>
        <begin position="1"/>
        <end position="10"/>
    </location>
</feature>
<dbReference type="RefSeq" id="XP_045952423.1">
    <property type="nucleotide sequence ID" value="XM_046109524.1"/>
</dbReference>
<feature type="compositionally biased region" description="Low complexity" evidence="1">
    <location>
        <begin position="30"/>
        <end position="47"/>
    </location>
</feature>
<proteinExistence type="predicted"/>
<feature type="region of interest" description="Disordered" evidence="1">
    <location>
        <begin position="1"/>
        <end position="60"/>
    </location>
</feature>
<gene>
    <name evidence="2" type="ORF">BKA67DRAFT_89243</name>
</gene>
<dbReference type="AlphaFoldDB" id="A0A9P8RH35"/>
<evidence type="ECO:0000313" key="2">
    <source>
        <dbReference type="EMBL" id="KAH6645909.1"/>
    </source>
</evidence>
<keyword evidence="3" id="KW-1185">Reference proteome</keyword>
<dbReference type="OrthoDB" id="4779294at2759"/>
<evidence type="ECO:0000313" key="3">
    <source>
        <dbReference type="Proteomes" id="UP000758603"/>
    </source>
</evidence>
<accession>A0A9P8RH35</accession>
<evidence type="ECO:0000256" key="1">
    <source>
        <dbReference type="SAM" id="MobiDB-lite"/>
    </source>
</evidence>
<comment type="caution">
    <text evidence="2">The sequence shown here is derived from an EMBL/GenBank/DDBJ whole genome shotgun (WGS) entry which is preliminary data.</text>
</comment>
<organism evidence="2 3">
    <name type="scientific">Truncatella angustata</name>
    <dbReference type="NCBI Taxonomy" id="152316"/>
    <lineage>
        <taxon>Eukaryota</taxon>
        <taxon>Fungi</taxon>
        <taxon>Dikarya</taxon>
        <taxon>Ascomycota</taxon>
        <taxon>Pezizomycotina</taxon>
        <taxon>Sordariomycetes</taxon>
        <taxon>Xylariomycetidae</taxon>
        <taxon>Amphisphaeriales</taxon>
        <taxon>Sporocadaceae</taxon>
        <taxon>Truncatella</taxon>
    </lineage>
</organism>